<dbReference type="Proteomes" id="UP000029558">
    <property type="component" value="Chromosome"/>
</dbReference>
<proteinExistence type="predicted"/>
<dbReference type="GO" id="GO:0016787">
    <property type="term" value="F:hydrolase activity"/>
    <property type="evidence" value="ECO:0007669"/>
    <property type="project" value="UniProtKB-KW"/>
</dbReference>
<organism evidence="1 2">
    <name type="scientific">Piscirickettsia salmonis</name>
    <dbReference type="NCBI Taxonomy" id="1238"/>
    <lineage>
        <taxon>Bacteria</taxon>
        <taxon>Pseudomonadati</taxon>
        <taxon>Pseudomonadota</taxon>
        <taxon>Gammaproteobacteria</taxon>
        <taxon>Thiotrichales</taxon>
        <taxon>Piscirickettsiaceae</taxon>
        <taxon>Piscirickettsia</taxon>
    </lineage>
</organism>
<reference evidence="1 2" key="1">
    <citation type="journal article" date="2014" name="Genome Announc.">
        <title>Comparative Genome Analysis of Two Isolates of the Fish Pathogen Piscirickettsia salmonis from Different Hosts Reveals Major Differences in Virulence-Associated Secretion Systems.</title>
        <authorList>
            <person name="Bohle H."/>
            <person name="Henriquez P."/>
            <person name="Grothusen H."/>
            <person name="Navas E."/>
            <person name="Sandoval A."/>
            <person name="Bustamante F."/>
            <person name="Bustos P."/>
            <person name="Mancilla M."/>
        </authorList>
    </citation>
    <scope>NUCLEOTIDE SEQUENCE [LARGE SCALE GENOMIC DNA]</scope>
    <source>
        <strain evidence="2">B1-32597</strain>
    </source>
</reference>
<name>A0A1L6TGD3_PISSA</name>
<dbReference type="EMBL" id="CP012508">
    <property type="protein sequence ID" value="ALB21471.1"/>
    <property type="molecule type" value="Genomic_DNA"/>
</dbReference>
<accession>A0A1L6TGD3</accession>
<dbReference type="RefSeq" id="WP_027243077.1">
    <property type="nucleotide sequence ID" value="NZ_CP012508.1"/>
</dbReference>
<evidence type="ECO:0000313" key="1">
    <source>
        <dbReference type="EMBL" id="ALB21471.1"/>
    </source>
</evidence>
<protein>
    <submittedName>
        <fullName evidence="1">NUDIX hydrolase</fullName>
    </submittedName>
</protein>
<gene>
    <name evidence="1" type="ORF">KU39_287</name>
</gene>
<dbReference type="AlphaFoldDB" id="A0A1L6TGD3"/>
<evidence type="ECO:0000313" key="2">
    <source>
        <dbReference type="Proteomes" id="UP000029558"/>
    </source>
</evidence>
<sequence length="253" mass="27375">MKKKLLSLGLSLISLSSIYASTVTINNHVLEDGRPVDLSNVDIRLIAGNDWINLGNIPKGQHEFNINTPNTSLPGILRIQIGNDHYYTVVFQKNNAENFYINISNSYLNPKGALKTSVNTNRALSLGSTVNGQDTIVSTIAKKSENAWSSDCVKSDGEFACSINSSPQIIFDSKNLRGKARDGQMDFTFVSNYTVDQLLNLGTVSFSGVGTPVGGLISWDRGTSSAYGALSSIFGSFTGKGRFFLPTQSTQTE</sequence>
<keyword evidence="1" id="KW-0378">Hydrolase</keyword>